<accession>A0A8J8T8H5</accession>
<dbReference type="AlphaFoldDB" id="A0A8J8T8H5"/>
<evidence type="ECO:0000313" key="1">
    <source>
        <dbReference type="EMBL" id="TNV86224.1"/>
    </source>
</evidence>
<organism evidence="1 2">
    <name type="scientific">Halteria grandinella</name>
    <dbReference type="NCBI Taxonomy" id="5974"/>
    <lineage>
        <taxon>Eukaryota</taxon>
        <taxon>Sar</taxon>
        <taxon>Alveolata</taxon>
        <taxon>Ciliophora</taxon>
        <taxon>Intramacronucleata</taxon>
        <taxon>Spirotrichea</taxon>
        <taxon>Stichotrichia</taxon>
        <taxon>Sporadotrichida</taxon>
        <taxon>Halteriidae</taxon>
        <taxon>Halteria</taxon>
    </lineage>
</organism>
<sequence>MKMRVEPRLKTIKPEEKPCSSKNVLTGESIFNSLGITDFQRMGVSHLSVIRKSIWMMEARRDQIGCATPGIGTGTSPRSDMNDRSFIMDHMKFIANPKNICTNMLTVSTVIWAGEVDCQTNTADCSYSNKQIKQ</sequence>
<name>A0A8J8T8H5_HALGN</name>
<evidence type="ECO:0000313" key="2">
    <source>
        <dbReference type="Proteomes" id="UP000785679"/>
    </source>
</evidence>
<gene>
    <name evidence="1" type="ORF">FGO68_gene1507</name>
</gene>
<keyword evidence="2" id="KW-1185">Reference proteome</keyword>
<dbReference type="EMBL" id="RRYP01001232">
    <property type="protein sequence ID" value="TNV86224.1"/>
    <property type="molecule type" value="Genomic_DNA"/>
</dbReference>
<comment type="caution">
    <text evidence="1">The sequence shown here is derived from an EMBL/GenBank/DDBJ whole genome shotgun (WGS) entry which is preliminary data.</text>
</comment>
<protein>
    <submittedName>
        <fullName evidence="1">Uncharacterized protein</fullName>
    </submittedName>
</protein>
<dbReference type="Proteomes" id="UP000785679">
    <property type="component" value="Unassembled WGS sequence"/>
</dbReference>
<reference evidence="1" key="1">
    <citation type="submission" date="2019-06" db="EMBL/GenBank/DDBJ databases">
        <authorList>
            <person name="Zheng W."/>
        </authorList>
    </citation>
    <scope>NUCLEOTIDE SEQUENCE</scope>
    <source>
        <strain evidence="1">QDHG01</strain>
    </source>
</reference>
<proteinExistence type="predicted"/>